<feature type="transmembrane region" description="Helical" evidence="1">
    <location>
        <begin position="20"/>
        <end position="41"/>
    </location>
</feature>
<dbReference type="RefSeq" id="WP_270952627.1">
    <property type="nucleotide sequence ID" value="NZ_JAQGLA010000071.1"/>
</dbReference>
<keyword evidence="1" id="KW-0472">Membrane</keyword>
<reference evidence="3 4" key="1">
    <citation type="submission" date="2022-11" db="EMBL/GenBank/DDBJ databases">
        <title>Draft genome sequence of Saccharopolyspora sp. WRP15-2 isolated from rhizosphere soils of wild rice in Thailand.</title>
        <authorList>
            <person name="Duangmal K."/>
            <person name="Kammanee S."/>
            <person name="Muangham S."/>
        </authorList>
    </citation>
    <scope>NUCLEOTIDE SEQUENCE [LARGE SCALE GENOMIC DNA]</scope>
    <source>
        <strain evidence="3 4">WRP15-2</strain>
    </source>
</reference>
<gene>
    <name evidence="3" type="ORF">OU415_29510</name>
</gene>
<proteinExistence type="predicted"/>
<dbReference type="InterPro" id="IPR018649">
    <property type="entry name" value="SHOCT"/>
</dbReference>
<evidence type="ECO:0000313" key="3">
    <source>
        <dbReference type="EMBL" id="MDA3629598.1"/>
    </source>
</evidence>
<evidence type="ECO:0000256" key="1">
    <source>
        <dbReference type="SAM" id="Phobius"/>
    </source>
</evidence>
<evidence type="ECO:0000313" key="4">
    <source>
        <dbReference type="Proteomes" id="UP001210380"/>
    </source>
</evidence>
<name>A0ABT4V6Y3_9PSEU</name>
<keyword evidence="1" id="KW-1133">Transmembrane helix</keyword>
<accession>A0ABT4V6Y3</accession>
<dbReference type="EMBL" id="JAQGLA010000071">
    <property type="protein sequence ID" value="MDA3629598.1"/>
    <property type="molecule type" value="Genomic_DNA"/>
</dbReference>
<keyword evidence="1" id="KW-0812">Transmembrane</keyword>
<protein>
    <submittedName>
        <fullName evidence="3">SHOCT domain-containing protein</fullName>
    </submittedName>
</protein>
<dbReference type="Proteomes" id="UP001210380">
    <property type="component" value="Unassembled WGS sequence"/>
</dbReference>
<evidence type="ECO:0000259" key="2">
    <source>
        <dbReference type="Pfam" id="PF09851"/>
    </source>
</evidence>
<sequence>MLTEFIAQWGPGMHGGPGWFIGPIFFLLFLGLIATVVVLAVRRRPCRKAAGERAREILSERYARGEISSEEYRERLDGLS</sequence>
<comment type="caution">
    <text evidence="3">The sequence shown here is derived from an EMBL/GenBank/DDBJ whole genome shotgun (WGS) entry which is preliminary data.</text>
</comment>
<feature type="domain" description="SHOCT" evidence="2">
    <location>
        <begin position="54"/>
        <end position="77"/>
    </location>
</feature>
<organism evidence="3 4">
    <name type="scientific">Saccharopolyspora oryzae</name>
    <dbReference type="NCBI Taxonomy" id="2997343"/>
    <lineage>
        <taxon>Bacteria</taxon>
        <taxon>Bacillati</taxon>
        <taxon>Actinomycetota</taxon>
        <taxon>Actinomycetes</taxon>
        <taxon>Pseudonocardiales</taxon>
        <taxon>Pseudonocardiaceae</taxon>
        <taxon>Saccharopolyspora</taxon>
    </lineage>
</organism>
<dbReference type="Pfam" id="PF09851">
    <property type="entry name" value="SHOCT"/>
    <property type="match status" value="1"/>
</dbReference>
<keyword evidence="4" id="KW-1185">Reference proteome</keyword>